<dbReference type="Gene3D" id="3.40.50.2000">
    <property type="entry name" value="Glycogen Phosphorylase B"/>
    <property type="match status" value="3"/>
</dbReference>
<evidence type="ECO:0000313" key="5">
    <source>
        <dbReference type="EMBL" id="KAK4261521.1"/>
    </source>
</evidence>
<proteinExistence type="inferred from homology"/>
<dbReference type="SUPFAM" id="SSF53756">
    <property type="entry name" value="UDP-Glycosyltransferase/glycogen phosphorylase"/>
    <property type="match status" value="1"/>
</dbReference>
<keyword evidence="6" id="KW-1185">Reference proteome</keyword>
<dbReference type="AlphaFoldDB" id="A0AAE1MIG5"/>
<keyword evidence="3" id="KW-0808">Transferase</keyword>
<name>A0AAE1MIG5_9FABA</name>
<evidence type="ECO:0000313" key="6">
    <source>
        <dbReference type="Proteomes" id="UP001293593"/>
    </source>
</evidence>
<evidence type="ECO:0000256" key="3">
    <source>
        <dbReference type="ARBA" id="ARBA00022679"/>
    </source>
</evidence>
<dbReference type="GO" id="GO:0035251">
    <property type="term" value="F:UDP-glucosyltransferase activity"/>
    <property type="evidence" value="ECO:0007669"/>
    <property type="project" value="TreeGrafter"/>
</dbReference>
<reference evidence="5" key="1">
    <citation type="submission" date="2023-10" db="EMBL/GenBank/DDBJ databases">
        <title>Chromosome-level genome of the transformable northern wattle, Acacia crassicarpa.</title>
        <authorList>
            <person name="Massaro I."/>
            <person name="Sinha N.R."/>
            <person name="Poethig S."/>
            <person name="Leichty A.R."/>
        </authorList>
    </citation>
    <scope>NUCLEOTIDE SEQUENCE</scope>
    <source>
        <strain evidence="5">Acra3RX</strain>
        <tissue evidence="5">Leaf</tissue>
    </source>
</reference>
<dbReference type="FunFam" id="3.40.50.2000:FF:000060">
    <property type="entry name" value="Glycosyltransferase"/>
    <property type="match status" value="1"/>
</dbReference>
<evidence type="ECO:0008006" key="7">
    <source>
        <dbReference type="Google" id="ProtNLM"/>
    </source>
</evidence>
<dbReference type="Proteomes" id="UP001293593">
    <property type="component" value="Unassembled WGS sequence"/>
</dbReference>
<dbReference type="PANTHER" id="PTHR48047">
    <property type="entry name" value="GLYCOSYLTRANSFERASE"/>
    <property type="match status" value="1"/>
</dbReference>
<dbReference type="Pfam" id="PF00201">
    <property type="entry name" value="UDPGT"/>
    <property type="match status" value="1"/>
</dbReference>
<dbReference type="PANTHER" id="PTHR48047:SF131">
    <property type="entry name" value="GLYCOSYLTRANSFERASE"/>
    <property type="match status" value="1"/>
</dbReference>
<evidence type="ECO:0000256" key="2">
    <source>
        <dbReference type="ARBA" id="ARBA00022676"/>
    </source>
</evidence>
<accession>A0AAE1MIG5</accession>
<comment type="caution">
    <text evidence="5">The sequence shown here is derived from an EMBL/GenBank/DDBJ whole genome shotgun (WGS) entry which is preliminary data.</text>
</comment>
<keyword evidence="2" id="KW-0328">Glycosyltransferase</keyword>
<comment type="similarity">
    <text evidence="1">Belongs to the UDP-glycosyltransferase family.</text>
</comment>
<sequence>MSVDIWVVPFVGQGHLLPTIELCKHLVARNVEVTLVISSHLSSYLPSSLHHYSLLHVEQVPAASMPPAEPGSHPFESIHKIHDYYYQHLQNLLSTRLENSARPVVAIIDVMMSWTVGAFTSFRVPTVAFFTSGACSAALEYAIWKAQPEDLKPDEIRLLPGLPEEMALTLSDLQEGPHGPPPPPPTGAGFSFPPPPGGPAHMGPPPPGGPGHRGPPPSGGPGNMGPPPPPVPGGKPPWVEEVREAIALLFNTCRDLEAPFIDYVANKIGKPVWGIGPLLPEQYWKSAGSILHDREFRTNRRSSITEDEVIQWLDSKPRGSVLYVSFGTEVGPTMEEYPRLAEALESSDHPFIWVLQPGAGRMGPPPEMVGGKPGSGEPESEGYFPHGLDTRVGQRGMIIRGWAPQLLILSHPSTGGFLSHCGWNSTVEALGRGVPFLVWPIRGDQYHDAKLVVQHLKVGYKVCDNLAEVKKEDVVKGIERLMGDKEMKRRAETVSEKFQHGFPTTSQAALDAFKEYINQKLL</sequence>
<evidence type="ECO:0000256" key="4">
    <source>
        <dbReference type="SAM" id="MobiDB-lite"/>
    </source>
</evidence>
<dbReference type="CDD" id="cd03784">
    <property type="entry name" value="GT1_Gtf-like"/>
    <property type="match status" value="1"/>
</dbReference>
<protein>
    <recommendedName>
        <fullName evidence="7">Glycosyltransferase</fullName>
    </recommendedName>
</protein>
<evidence type="ECO:0000256" key="1">
    <source>
        <dbReference type="ARBA" id="ARBA00009995"/>
    </source>
</evidence>
<gene>
    <name evidence="5" type="ORF">QN277_004508</name>
</gene>
<feature type="compositionally biased region" description="Pro residues" evidence="4">
    <location>
        <begin position="178"/>
        <end position="235"/>
    </location>
</feature>
<dbReference type="InterPro" id="IPR002213">
    <property type="entry name" value="UDP_glucos_trans"/>
</dbReference>
<dbReference type="EMBL" id="JAWXYG010000010">
    <property type="protein sequence ID" value="KAK4261521.1"/>
    <property type="molecule type" value="Genomic_DNA"/>
</dbReference>
<organism evidence="5 6">
    <name type="scientific">Acacia crassicarpa</name>
    <name type="common">northern wattle</name>
    <dbReference type="NCBI Taxonomy" id="499986"/>
    <lineage>
        <taxon>Eukaryota</taxon>
        <taxon>Viridiplantae</taxon>
        <taxon>Streptophyta</taxon>
        <taxon>Embryophyta</taxon>
        <taxon>Tracheophyta</taxon>
        <taxon>Spermatophyta</taxon>
        <taxon>Magnoliopsida</taxon>
        <taxon>eudicotyledons</taxon>
        <taxon>Gunneridae</taxon>
        <taxon>Pentapetalae</taxon>
        <taxon>rosids</taxon>
        <taxon>fabids</taxon>
        <taxon>Fabales</taxon>
        <taxon>Fabaceae</taxon>
        <taxon>Caesalpinioideae</taxon>
        <taxon>mimosoid clade</taxon>
        <taxon>Acacieae</taxon>
        <taxon>Acacia</taxon>
    </lineage>
</organism>
<feature type="region of interest" description="Disordered" evidence="4">
    <location>
        <begin position="172"/>
        <end position="237"/>
    </location>
</feature>